<keyword evidence="3" id="KW-0963">Cytoplasm</keyword>
<dbReference type="GO" id="GO:0009252">
    <property type="term" value="P:peptidoglycan biosynthetic process"/>
    <property type="evidence" value="ECO:0007669"/>
    <property type="project" value="UniProtKB-KW"/>
</dbReference>
<dbReference type="GO" id="GO:0005524">
    <property type="term" value="F:ATP binding"/>
    <property type="evidence" value="ECO:0007669"/>
    <property type="project" value="UniProtKB-KW"/>
</dbReference>
<keyword evidence="4" id="KW-0436">Ligase</keyword>
<dbReference type="Gene3D" id="3.30.1490.20">
    <property type="entry name" value="ATP-grasp fold, A domain"/>
    <property type="match status" value="1"/>
</dbReference>
<accession>A0A382BSF5</accession>
<dbReference type="InterPro" id="IPR011127">
    <property type="entry name" value="Dala_Dala_lig_N"/>
</dbReference>
<dbReference type="InterPro" id="IPR016185">
    <property type="entry name" value="PreATP-grasp_dom_sf"/>
</dbReference>
<keyword evidence="9" id="KW-0961">Cell wall biogenesis/degradation</keyword>
<name>A0A382BSF5_9ZZZZ</name>
<evidence type="ECO:0000259" key="10">
    <source>
        <dbReference type="PROSITE" id="PS50975"/>
    </source>
</evidence>
<keyword evidence="8" id="KW-0573">Peptidoglycan synthesis</keyword>
<evidence type="ECO:0000256" key="5">
    <source>
        <dbReference type="ARBA" id="ARBA00022741"/>
    </source>
</evidence>
<evidence type="ECO:0000256" key="8">
    <source>
        <dbReference type="ARBA" id="ARBA00022984"/>
    </source>
</evidence>
<comment type="subcellular location">
    <subcellularLocation>
        <location evidence="1">Cytoplasm</location>
    </subcellularLocation>
</comment>
<dbReference type="Gene3D" id="3.30.470.20">
    <property type="entry name" value="ATP-grasp fold, B domain"/>
    <property type="match status" value="1"/>
</dbReference>
<organism evidence="11">
    <name type="scientific">marine metagenome</name>
    <dbReference type="NCBI Taxonomy" id="408172"/>
    <lineage>
        <taxon>unclassified sequences</taxon>
        <taxon>metagenomes</taxon>
        <taxon>ecological metagenomes</taxon>
    </lineage>
</organism>
<protein>
    <recommendedName>
        <fullName evidence="10">ATP-grasp domain-containing protein</fullName>
    </recommendedName>
</protein>
<evidence type="ECO:0000256" key="4">
    <source>
        <dbReference type="ARBA" id="ARBA00022598"/>
    </source>
</evidence>
<dbReference type="InterPro" id="IPR000291">
    <property type="entry name" value="D-Ala_lig_Van_CS"/>
</dbReference>
<dbReference type="GO" id="GO:0005737">
    <property type="term" value="C:cytoplasm"/>
    <property type="evidence" value="ECO:0007669"/>
    <property type="project" value="UniProtKB-SubCell"/>
</dbReference>
<feature type="domain" description="ATP-grasp" evidence="10">
    <location>
        <begin position="94"/>
        <end position="175"/>
    </location>
</feature>
<feature type="non-terminal residue" evidence="11">
    <location>
        <position position="230"/>
    </location>
</feature>
<evidence type="ECO:0000256" key="2">
    <source>
        <dbReference type="ARBA" id="ARBA00010871"/>
    </source>
</evidence>
<evidence type="ECO:0000256" key="9">
    <source>
        <dbReference type="ARBA" id="ARBA00023316"/>
    </source>
</evidence>
<dbReference type="SUPFAM" id="SSF52440">
    <property type="entry name" value="PreATP-grasp domain"/>
    <property type="match status" value="1"/>
</dbReference>
<keyword evidence="7" id="KW-0133">Cell shape</keyword>
<dbReference type="PROSITE" id="PS50975">
    <property type="entry name" value="ATP_GRASP"/>
    <property type="match status" value="1"/>
</dbReference>
<evidence type="ECO:0000256" key="6">
    <source>
        <dbReference type="ARBA" id="ARBA00022840"/>
    </source>
</evidence>
<dbReference type="GO" id="GO:0008716">
    <property type="term" value="F:D-alanine-D-alanine ligase activity"/>
    <property type="evidence" value="ECO:0007669"/>
    <property type="project" value="InterPro"/>
</dbReference>
<evidence type="ECO:0000313" key="11">
    <source>
        <dbReference type="EMBL" id="SVB16117.1"/>
    </source>
</evidence>
<keyword evidence="6" id="KW-0067">ATP-binding</keyword>
<dbReference type="InterPro" id="IPR011095">
    <property type="entry name" value="Dala_Dala_lig_C"/>
</dbReference>
<dbReference type="PANTHER" id="PTHR23132">
    <property type="entry name" value="D-ALANINE--D-ALANINE LIGASE"/>
    <property type="match status" value="1"/>
</dbReference>
<comment type="similarity">
    <text evidence="2">Belongs to the D-alanine--D-alanine ligase family.</text>
</comment>
<dbReference type="Pfam" id="PF07478">
    <property type="entry name" value="Dala_Dala_lig_C"/>
    <property type="match status" value="1"/>
</dbReference>
<dbReference type="GO" id="GO:0046872">
    <property type="term" value="F:metal ion binding"/>
    <property type="evidence" value="ECO:0007669"/>
    <property type="project" value="InterPro"/>
</dbReference>
<dbReference type="PANTHER" id="PTHR23132:SF23">
    <property type="entry name" value="D-ALANINE--D-ALANINE LIGASE B"/>
    <property type="match status" value="1"/>
</dbReference>
<dbReference type="GO" id="GO:0008360">
    <property type="term" value="P:regulation of cell shape"/>
    <property type="evidence" value="ECO:0007669"/>
    <property type="project" value="UniProtKB-KW"/>
</dbReference>
<reference evidence="11" key="1">
    <citation type="submission" date="2018-05" db="EMBL/GenBank/DDBJ databases">
        <authorList>
            <person name="Lanie J.A."/>
            <person name="Ng W.-L."/>
            <person name="Kazmierczak K.M."/>
            <person name="Andrzejewski T.M."/>
            <person name="Davidsen T.M."/>
            <person name="Wayne K.J."/>
            <person name="Tettelin H."/>
            <person name="Glass J.I."/>
            <person name="Rusch D."/>
            <person name="Podicherti R."/>
            <person name="Tsui H.-C.T."/>
            <person name="Winkler M.E."/>
        </authorList>
    </citation>
    <scope>NUCLEOTIDE SEQUENCE</scope>
</reference>
<dbReference type="EMBL" id="UINC01030923">
    <property type="protein sequence ID" value="SVB16117.1"/>
    <property type="molecule type" value="Genomic_DNA"/>
</dbReference>
<dbReference type="PROSITE" id="PS00843">
    <property type="entry name" value="DALA_DALA_LIGASE_1"/>
    <property type="match status" value="1"/>
</dbReference>
<keyword evidence="5" id="KW-0547">Nucleotide-binding</keyword>
<dbReference type="AlphaFoldDB" id="A0A382BSF5"/>
<gene>
    <name evidence="11" type="ORF">METZ01_LOCUS168971</name>
</gene>
<evidence type="ECO:0000256" key="3">
    <source>
        <dbReference type="ARBA" id="ARBA00022490"/>
    </source>
</evidence>
<dbReference type="GO" id="GO:0071555">
    <property type="term" value="P:cell wall organization"/>
    <property type="evidence" value="ECO:0007669"/>
    <property type="project" value="UniProtKB-KW"/>
</dbReference>
<dbReference type="InterPro" id="IPR011761">
    <property type="entry name" value="ATP-grasp"/>
</dbReference>
<dbReference type="Pfam" id="PF01820">
    <property type="entry name" value="Dala_Dala_lig_N"/>
    <property type="match status" value="1"/>
</dbReference>
<evidence type="ECO:0000256" key="7">
    <source>
        <dbReference type="ARBA" id="ARBA00022960"/>
    </source>
</evidence>
<sequence>MGGPSIERDVSLKTGHAVAQACHELGHETVELSFRTNYKKFLPELRSMDIVFNGLHGTVGEDGIIQAWLDENDIQYTGSGAFSSAMCMNKDKSKNIARNLGLLTPDWEIIHRIDDVISFPTPVVIKPNHQGSTVGISIVHNISEKSTAINEAMKYGDNIMVEKYVSGREITVAILGEEALPIVEINSNNELFDYECKYTPGMSNYICPALLDDNLTNDIQKNTKIIFNAL</sequence>
<evidence type="ECO:0000256" key="1">
    <source>
        <dbReference type="ARBA" id="ARBA00004496"/>
    </source>
</evidence>
<proteinExistence type="inferred from homology"/>
<dbReference type="InterPro" id="IPR013815">
    <property type="entry name" value="ATP_grasp_subdomain_1"/>
</dbReference>
<dbReference type="Gene3D" id="3.40.50.20">
    <property type="match status" value="1"/>
</dbReference>
<dbReference type="SUPFAM" id="SSF56059">
    <property type="entry name" value="Glutathione synthetase ATP-binding domain-like"/>
    <property type="match status" value="1"/>
</dbReference>